<dbReference type="EMBL" id="MU866210">
    <property type="protein sequence ID" value="KAK4176070.1"/>
    <property type="molecule type" value="Genomic_DNA"/>
</dbReference>
<protein>
    <submittedName>
        <fullName evidence="1">Uncharacterized protein</fullName>
    </submittedName>
</protein>
<name>A0AAN6W6D6_9PEZI</name>
<reference evidence="1" key="2">
    <citation type="submission" date="2023-05" db="EMBL/GenBank/DDBJ databases">
        <authorList>
            <consortium name="Lawrence Berkeley National Laboratory"/>
            <person name="Steindorff A."/>
            <person name="Hensen N."/>
            <person name="Bonometti L."/>
            <person name="Westerberg I."/>
            <person name="Brannstrom I.O."/>
            <person name="Guillou S."/>
            <person name="Cros-Aarteil S."/>
            <person name="Calhoun S."/>
            <person name="Haridas S."/>
            <person name="Kuo A."/>
            <person name="Mondo S."/>
            <person name="Pangilinan J."/>
            <person name="Riley R."/>
            <person name="Labutti K."/>
            <person name="Andreopoulos B."/>
            <person name="Lipzen A."/>
            <person name="Chen C."/>
            <person name="Yanf M."/>
            <person name="Daum C."/>
            <person name="Ng V."/>
            <person name="Clum A."/>
            <person name="Ohm R."/>
            <person name="Martin F."/>
            <person name="Silar P."/>
            <person name="Natvig D."/>
            <person name="Lalanne C."/>
            <person name="Gautier V."/>
            <person name="Ament-Velasquez S.L."/>
            <person name="Kruys A."/>
            <person name="Hutchinson M.I."/>
            <person name="Powell A.J."/>
            <person name="Barry K."/>
            <person name="Miller A.N."/>
            <person name="Grigoriev I.V."/>
            <person name="Debuchy R."/>
            <person name="Gladieux P."/>
            <person name="Thoren M.H."/>
            <person name="Johannesson H."/>
        </authorList>
    </citation>
    <scope>NUCLEOTIDE SEQUENCE</scope>
    <source>
        <strain evidence="1">CBS 892.96</strain>
    </source>
</reference>
<comment type="caution">
    <text evidence="1">The sequence shown here is derived from an EMBL/GenBank/DDBJ whole genome shotgun (WGS) entry which is preliminary data.</text>
</comment>
<sequence>MTVLCRTSALVALSTDTQALTKMAQRLQTNIWLRRPRLAKRSKKDLLRCKAENPERETRPGDIHVCERRVMVQRARCGQKNWHRPSKIITGFKNNLRDLFKIVKGVGKIVMIC</sequence>
<keyword evidence="2" id="KW-1185">Reference proteome</keyword>
<evidence type="ECO:0000313" key="1">
    <source>
        <dbReference type="EMBL" id="KAK4176070.1"/>
    </source>
</evidence>
<proteinExistence type="predicted"/>
<accession>A0AAN6W6D6</accession>
<reference evidence="1" key="1">
    <citation type="journal article" date="2023" name="Mol. Phylogenet. Evol.">
        <title>Genome-scale phylogeny and comparative genomics of the fungal order Sordariales.</title>
        <authorList>
            <person name="Hensen N."/>
            <person name="Bonometti L."/>
            <person name="Westerberg I."/>
            <person name="Brannstrom I.O."/>
            <person name="Guillou S."/>
            <person name="Cros-Aarteil S."/>
            <person name="Calhoun S."/>
            <person name="Haridas S."/>
            <person name="Kuo A."/>
            <person name="Mondo S."/>
            <person name="Pangilinan J."/>
            <person name="Riley R."/>
            <person name="LaButti K."/>
            <person name="Andreopoulos B."/>
            <person name="Lipzen A."/>
            <person name="Chen C."/>
            <person name="Yan M."/>
            <person name="Daum C."/>
            <person name="Ng V."/>
            <person name="Clum A."/>
            <person name="Steindorff A."/>
            <person name="Ohm R.A."/>
            <person name="Martin F."/>
            <person name="Silar P."/>
            <person name="Natvig D.O."/>
            <person name="Lalanne C."/>
            <person name="Gautier V."/>
            <person name="Ament-Velasquez S.L."/>
            <person name="Kruys A."/>
            <person name="Hutchinson M.I."/>
            <person name="Powell A.J."/>
            <person name="Barry K."/>
            <person name="Miller A.N."/>
            <person name="Grigoriev I.V."/>
            <person name="Debuchy R."/>
            <person name="Gladieux P."/>
            <person name="Hiltunen Thoren M."/>
            <person name="Johannesson H."/>
        </authorList>
    </citation>
    <scope>NUCLEOTIDE SEQUENCE</scope>
    <source>
        <strain evidence="1">CBS 892.96</strain>
    </source>
</reference>
<organism evidence="1 2">
    <name type="scientific">Triangularia setosa</name>
    <dbReference type="NCBI Taxonomy" id="2587417"/>
    <lineage>
        <taxon>Eukaryota</taxon>
        <taxon>Fungi</taxon>
        <taxon>Dikarya</taxon>
        <taxon>Ascomycota</taxon>
        <taxon>Pezizomycotina</taxon>
        <taxon>Sordariomycetes</taxon>
        <taxon>Sordariomycetidae</taxon>
        <taxon>Sordariales</taxon>
        <taxon>Podosporaceae</taxon>
        <taxon>Triangularia</taxon>
    </lineage>
</organism>
<evidence type="ECO:0000313" key="2">
    <source>
        <dbReference type="Proteomes" id="UP001302321"/>
    </source>
</evidence>
<gene>
    <name evidence="1" type="ORF">QBC36DRAFT_330112</name>
</gene>
<dbReference type="AlphaFoldDB" id="A0AAN6W6D6"/>
<dbReference type="Proteomes" id="UP001302321">
    <property type="component" value="Unassembled WGS sequence"/>
</dbReference>